<evidence type="ECO:0000256" key="2">
    <source>
        <dbReference type="ARBA" id="ARBA00022980"/>
    </source>
</evidence>
<reference evidence="4" key="1">
    <citation type="submission" date="2022-11" db="EMBL/GenBank/DDBJ databases">
        <title>Centuries of genome instability and evolution in soft-shell clam transmissible cancer (bioRxiv).</title>
        <authorList>
            <person name="Hart S.F.M."/>
            <person name="Yonemitsu M.A."/>
            <person name="Giersch R.M."/>
            <person name="Beal B.F."/>
            <person name="Arriagada G."/>
            <person name="Davis B.W."/>
            <person name="Ostrander E.A."/>
            <person name="Goff S.P."/>
            <person name="Metzger M.J."/>
        </authorList>
    </citation>
    <scope>NUCLEOTIDE SEQUENCE</scope>
    <source>
        <strain evidence="4">MELC-2E11</strain>
        <tissue evidence="4">Siphon/mantle</tissue>
    </source>
</reference>
<evidence type="ECO:0000256" key="3">
    <source>
        <dbReference type="ARBA" id="ARBA00023274"/>
    </source>
</evidence>
<keyword evidence="2" id="KW-0689">Ribosomal protein</keyword>
<dbReference type="Proteomes" id="UP001164746">
    <property type="component" value="Chromosome 13"/>
</dbReference>
<evidence type="ECO:0000313" key="5">
    <source>
        <dbReference type="Proteomes" id="UP001164746"/>
    </source>
</evidence>
<evidence type="ECO:0000313" key="4">
    <source>
        <dbReference type="EMBL" id="WAR24880.1"/>
    </source>
</evidence>
<evidence type="ECO:0000256" key="1">
    <source>
        <dbReference type="ARBA" id="ARBA00010228"/>
    </source>
</evidence>
<gene>
    <name evidence="4" type="ORF">MAR_038549</name>
</gene>
<name>A0ABY7FRM9_MYAAR</name>
<keyword evidence="5" id="KW-1185">Reference proteome</keyword>
<dbReference type="EMBL" id="CP111024">
    <property type="protein sequence ID" value="WAR24880.1"/>
    <property type="molecule type" value="Genomic_DNA"/>
</dbReference>
<dbReference type="Gene3D" id="3.30.1230.20">
    <property type="match status" value="1"/>
</dbReference>
<accession>A0ABY7FRM9</accession>
<proteinExistence type="inferred from homology"/>
<dbReference type="PANTHER" id="PTHR10442">
    <property type="entry name" value="40S RIBOSOMAL PROTEIN S21"/>
    <property type="match status" value="1"/>
</dbReference>
<dbReference type="Pfam" id="PF01249">
    <property type="entry name" value="Ribosomal_S21e"/>
    <property type="match status" value="1"/>
</dbReference>
<sequence length="160" mass="17507">MWVSCLTPPTFRTIRSSSDSWVSSSFLLTCSSVMYSSSSLTGTLLSFSLSMEISGRLVTGNIPLRSDIAVATMSPRFRQRQIIMQNEAGEFVDISASNRIIGAKDHASIQINFAEVDDTTGRMTGGYKTFAICGAIRRMGESDDCLNRLAKRDGIVAKNF</sequence>
<keyword evidence="3" id="KW-0687">Ribonucleoprotein</keyword>
<protein>
    <submittedName>
        <fullName evidence="4">RS21-like protein</fullName>
    </submittedName>
</protein>
<dbReference type="InterPro" id="IPR038579">
    <property type="entry name" value="Ribosomal_eS21_sf"/>
</dbReference>
<organism evidence="4 5">
    <name type="scientific">Mya arenaria</name>
    <name type="common">Soft-shell clam</name>
    <dbReference type="NCBI Taxonomy" id="6604"/>
    <lineage>
        <taxon>Eukaryota</taxon>
        <taxon>Metazoa</taxon>
        <taxon>Spiralia</taxon>
        <taxon>Lophotrochozoa</taxon>
        <taxon>Mollusca</taxon>
        <taxon>Bivalvia</taxon>
        <taxon>Autobranchia</taxon>
        <taxon>Heteroconchia</taxon>
        <taxon>Euheterodonta</taxon>
        <taxon>Imparidentia</taxon>
        <taxon>Neoheterodontei</taxon>
        <taxon>Myida</taxon>
        <taxon>Myoidea</taxon>
        <taxon>Myidae</taxon>
        <taxon>Mya</taxon>
    </lineage>
</organism>
<dbReference type="InterPro" id="IPR001931">
    <property type="entry name" value="Ribosomal_eS21"/>
</dbReference>
<comment type="similarity">
    <text evidence="1">Belongs to the eukaryotic ribosomal protein eS21 family.</text>
</comment>